<dbReference type="PIRSF" id="PIRSF000027">
    <property type="entry name" value="Cytc_c_prime"/>
    <property type="match status" value="1"/>
</dbReference>
<evidence type="ECO:0000256" key="2">
    <source>
        <dbReference type="ARBA" id="ARBA00022617"/>
    </source>
</evidence>
<reference evidence="7 8" key="1">
    <citation type="submission" date="2023-07" db="EMBL/GenBank/DDBJ databases">
        <title>Sorghum-associated microbial communities from plants grown in Nebraska, USA.</title>
        <authorList>
            <person name="Schachtman D."/>
        </authorList>
    </citation>
    <scope>NUCLEOTIDE SEQUENCE [LARGE SCALE GENOMIC DNA]</scope>
    <source>
        <strain evidence="7 8">BE313</strain>
    </source>
</reference>
<dbReference type="PRINTS" id="PR00608">
    <property type="entry name" value="CYTCHROMECII"/>
</dbReference>
<evidence type="ECO:0000313" key="8">
    <source>
        <dbReference type="Proteomes" id="UP001180487"/>
    </source>
</evidence>
<feature type="chain" id="PRO_5045056369" evidence="6">
    <location>
        <begin position="18"/>
        <end position="151"/>
    </location>
</feature>
<gene>
    <name evidence="7" type="ORF">J2X19_004554</name>
</gene>
<keyword evidence="4" id="KW-0249">Electron transport</keyword>
<evidence type="ECO:0000256" key="5">
    <source>
        <dbReference type="ARBA" id="ARBA00023004"/>
    </source>
</evidence>
<evidence type="ECO:0000313" key="7">
    <source>
        <dbReference type="EMBL" id="MDR7379858.1"/>
    </source>
</evidence>
<proteinExistence type="predicted"/>
<evidence type="ECO:0000256" key="3">
    <source>
        <dbReference type="ARBA" id="ARBA00022723"/>
    </source>
</evidence>
<keyword evidence="1" id="KW-0813">Transport</keyword>
<accession>A0ABU2CEW3</accession>
<keyword evidence="6" id="KW-0732">Signal</keyword>
<keyword evidence="5" id="KW-0408">Iron</keyword>
<dbReference type="Proteomes" id="UP001180487">
    <property type="component" value="Unassembled WGS sequence"/>
</dbReference>
<feature type="signal peptide" evidence="6">
    <location>
        <begin position="1"/>
        <end position="17"/>
    </location>
</feature>
<dbReference type="Pfam" id="PF01322">
    <property type="entry name" value="Cytochrom_C_2"/>
    <property type="match status" value="1"/>
</dbReference>
<name>A0ABU2CEW3_9BURK</name>
<organism evidence="7 8">
    <name type="scientific">Rhodoferax ferrireducens</name>
    <dbReference type="NCBI Taxonomy" id="192843"/>
    <lineage>
        <taxon>Bacteria</taxon>
        <taxon>Pseudomonadati</taxon>
        <taxon>Pseudomonadota</taxon>
        <taxon>Betaproteobacteria</taxon>
        <taxon>Burkholderiales</taxon>
        <taxon>Comamonadaceae</taxon>
        <taxon>Rhodoferax</taxon>
    </lineage>
</organism>
<dbReference type="RefSeq" id="WP_116606645.1">
    <property type="nucleotide sequence ID" value="NZ_JAVDXT010000005.1"/>
</dbReference>
<evidence type="ECO:0000256" key="6">
    <source>
        <dbReference type="SAM" id="SignalP"/>
    </source>
</evidence>
<comment type="caution">
    <text evidence="7">The sequence shown here is derived from an EMBL/GenBank/DDBJ whole genome shotgun (WGS) entry which is preliminary data.</text>
</comment>
<dbReference type="InterPro" id="IPR002321">
    <property type="entry name" value="Cyt_c_II"/>
</dbReference>
<evidence type="ECO:0000256" key="4">
    <source>
        <dbReference type="ARBA" id="ARBA00022982"/>
    </source>
</evidence>
<dbReference type="InterPro" id="IPR012127">
    <property type="entry name" value="Cyt_c_prime"/>
</dbReference>
<dbReference type="PROSITE" id="PS51009">
    <property type="entry name" value="CYTCII"/>
    <property type="match status" value="1"/>
</dbReference>
<dbReference type="InterPro" id="IPR015984">
    <property type="entry name" value="Cyt_c_prime_subgr"/>
</dbReference>
<keyword evidence="8" id="KW-1185">Reference proteome</keyword>
<keyword evidence="3" id="KW-0479">Metal-binding</keyword>
<dbReference type="EMBL" id="JAVDXT010000005">
    <property type="protein sequence ID" value="MDR7379858.1"/>
    <property type="molecule type" value="Genomic_DNA"/>
</dbReference>
<sequence length="151" mass="15925">MQRIASFVLAASALALAGPAAAQFAKPEDAIKYRQSVMFVMSQHAGRIGAMVQGRVPFDAKVATENAEVVAAMAQLPWTAYMPGTDKGGNTKALPEIWTDAAKFKEHGDKLQADSAKLLAATKTGNLDNVKTAFGAVGGNCKSCHDAFRAR</sequence>
<dbReference type="SUPFAM" id="SSF47175">
    <property type="entry name" value="Cytochromes"/>
    <property type="match status" value="1"/>
</dbReference>
<dbReference type="Gene3D" id="1.20.120.10">
    <property type="entry name" value="Cytochrome c/b562"/>
    <property type="match status" value="1"/>
</dbReference>
<keyword evidence="2" id="KW-0349">Heme</keyword>
<evidence type="ECO:0000256" key="1">
    <source>
        <dbReference type="ARBA" id="ARBA00022448"/>
    </source>
</evidence>
<dbReference type="InterPro" id="IPR010980">
    <property type="entry name" value="Cyt_c/b562"/>
</dbReference>
<protein>
    <submittedName>
        <fullName evidence="7">Cytochrome c556</fullName>
    </submittedName>
</protein>